<dbReference type="EMBL" id="CP004121">
    <property type="protein sequence ID" value="AGF58853.1"/>
    <property type="molecule type" value="Genomic_DNA"/>
</dbReference>
<dbReference type="RefSeq" id="WP_015395161.1">
    <property type="nucleotide sequence ID" value="NC_020291.1"/>
</dbReference>
<evidence type="ECO:0000313" key="3">
    <source>
        <dbReference type="Proteomes" id="UP000011728"/>
    </source>
</evidence>
<proteinExistence type="predicted"/>
<protein>
    <submittedName>
        <fullName evidence="2">Uncharacterized protein</fullName>
    </submittedName>
</protein>
<gene>
    <name evidence="2" type="ORF">Cspa_c51020</name>
</gene>
<accession>M1MRS4</accession>
<sequence>MSDNQFLSENEIKAIEEVKVEDELLERVKERKNNILWEVLMKELLKTIKEKLDEDEEIDFYISGRDYTSDSVRLAFAATIGLSAVAHPVVGWSFNCILVKTNRRLLLIEVTGYLQYSKHYEIQKELGVVKEKEYFYLIIEDKNKNKKTIQYHMNRFEMIMDLLKDCSTIVKGKRIKSKAEKIIRLIIIAWIIYLVYVMYFMIKNWGIIYKA</sequence>
<name>M1MRS4_9CLOT</name>
<dbReference type="eggNOG" id="ENOG50325FB">
    <property type="taxonomic scope" value="Bacteria"/>
</dbReference>
<feature type="transmembrane region" description="Helical" evidence="1">
    <location>
        <begin position="182"/>
        <end position="202"/>
    </location>
</feature>
<evidence type="ECO:0000313" key="2">
    <source>
        <dbReference type="EMBL" id="AGF58853.1"/>
    </source>
</evidence>
<feature type="transmembrane region" description="Helical" evidence="1">
    <location>
        <begin position="74"/>
        <end position="98"/>
    </location>
</feature>
<keyword evidence="1" id="KW-0472">Membrane</keyword>
<dbReference type="Proteomes" id="UP000011728">
    <property type="component" value="Chromosome"/>
</dbReference>
<dbReference type="HOGENOM" id="CLU_1303139_0_0_9"/>
<keyword evidence="3" id="KW-1185">Reference proteome</keyword>
<dbReference type="STRING" id="36745.CLSAP_48590"/>
<dbReference type="AlphaFoldDB" id="M1MRS4"/>
<dbReference type="PATRIC" id="fig|931276.5.peg.5152"/>
<organism evidence="2 3">
    <name type="scientific">Clostridium saccharoperbutylacetonicum N1-4(HMT)</name>
    <dbReference type="NCBI Taxonomy" id="931276"/>
    <lineage>
        <taxon>Bacteria</taxon>
        <taxon>Bacillati</taxon>
        <taxon>Bacillota</taxon>
        <taxon>Clostridia</taxon>
        <taxon>Eubacteriales</taxon>
        <taxon>Clostridiaceae</taxon>
        <taxon>Clostridium</taxon>
    </lineage>
</organism>
<evidence type="ECO:0000256" key="1">
    <source>
        <dbReference type="SAM" id="Phobius"/>
    </source>
</evidence>
<keyword evidence="1" id="KW-0812">Transmembrane</keyword>
<keyword evidence="1" id="KW-1133">Transmembrane helix</keyword>
<reference evidence="2 3" key="1">
    <citation type="submission" date="2013-02" db="EMBL/GenBank/DDBJ databases">
        <title>Genome sequence of Clostridium saccharoperbutylacetonicum N1-4(HMT).</title>
        <authorList>
            <person name="Poehlein A."/>
            <person name="Daniel R."/>
        </authorList>
    </citation>
    <scope>NUCLEOTIDE SEQUENCE [LARGE SCALE GENOMIC DNA]</scope>
    <source>
        <strain evidence="3">N1-4(HMT)</strain>
    </source>
</reference>
<dbReference type="KEGG" id="csr:Cspa_c51020"/>